<dbReference type="SUPFAM" id="SSF46894">
    <property type="entry name" value="C-terminal effector domain of the bipartite response regulators"/>
    <property type="match status" value="1"/>
</dbReference>
<protein>
    <recommendedName>
        <fullName evidence="1">HTH luxR-type domain-containing protein</fullName>
    </recommendedName>
</protein>
<organism evidence="2 3">
    <name type="scientific">Rhizobium grahamii</name>
    <dbReference type="NCBI Taxonomy" id="1120045"/>
    <lineage>
        <taxon>Bacteria</taxon>
        <taxon>Pseudomonadati</taxon>
        <taxon>Pseudomonadota</taxon>
        <taxon>Alphaproteobacteria</taxon>
        <taxon>Hyphomicrobiales</taxon>
        <taxon>Rhizobiaceae</taxon>
        <taxon>Rhizobium/Agrobacterium group</taxon>
        <taxon>Rhizobium</taxon>
    </lineage>
</organism>
<dbReference type="InterPro" id="IPR000792">
    <property type="entry name" value="Tscrpt_reg_LuxR_C"/>
</dbReference>
<dbReference type="GO" id="GO:0006355">
    <property type="term" value="P:regulation of DNA-templated transcription"/>
    <property type="evidence" value="ECO:0007669"/>
    <property type="project" value="InterPro"/>
</dbReference>
<evidence type="ECO:0000313" key="2">
    <source>
        <dbReference type="EMBL" id="RDJ05515.1"/>
    </source>
</evidence>
<gene>
    <name evidence="2" type="ORF">B5K06_23860</name>
</gene>
<dbReference type="AlphaFoldDB" id="A0A370KJ97"/>
<dbReference type="Pfam" id="PF00196">
    <property type="entry name" value="GerE"/>
    <property type="match status" value="1"/>
</dbReference>
<feature type="domain" description="HTH luxR-type" evidence="1">
    <location>
        <begin position="42"/>
        <end position="65"/>
    </location>
</feature>
<accession>A0A370KJ97</accession>
<proteinExistence type="predicted"/>
<comment type="caution">
    <text evidence="2">The sequence shown here is derived from an EMBL/GenBank/DDBJ whole genome shotgun (WGS) entry which is preliminary data.</text>
</comment>
<dbReference type="InterPro" id="IPR016032">
    <property type="entry name" value="Sig_transdc_resp-reg_C-effctor"/>
</dbReference>
<dbReference type="Proteomes" id="UP000254939">
    <property type="component" value="Unassembled WGS sequence"/>
</dbReference>
<sequence>MVADGVRGTRTFTAGEIGLLHHRSVRAVQLFCGKPPRRHSASLSMREVECLSWSAAGKSRKEIAQLSPHNPMMEIEARGFMAVWKRFRAGLMTLSQRSDVKPRWQPHMEPRS</sequence>
<dbReference type="OrthoDB" id="3374006at2"/>
<name>A0A370KJ97_9HYPH</name>
<reference evidence="2 3" key="1">
    <citation type="submission" date="2017-03" db="EMBL/GenBank/DDBJ databases">
        <title>Genome analysis of Rhizobial strains effectives or ineffectives for nitrogen fixation isolated from bean seeds.</title>
        <authorList>
            <person name="Peralta H."/>
            <person name="Aguilar-Vera A."/>
            <person name="Mora Y."/>
            <person name="Vargas-Lagunas C."/>
            <person name="Girard L."/>
            <person name="Mora J."/>
        </authorList>
    </citation>
    <scope>NUCLEOTIDE SEQUENCE [LARGE SCALE GENOMIC DNA]</scope>
    <source>
        <strain evidence="2 3">CCGM3</strain>
    </source>
</reference>
<evidence type="ECO:0000259" key="1">
    <source>
        <dbReference type="Pfam" id="PF00196"/>
    </source>
</evidence>
<dbReference type="GO" id="GO:0003677">
    <property type="term" value="F:DNA binding"/>
    <property type="evidence" value="ECO:0007669"/>
    <property type="project" value="InterPro"/>
</dbReference>
<dbReference type="EMBL" id="NAAC01000031">
    <property type="protein sequence ID" value="RDJ05515.1"/>
    <property type="molecule type" value="Genomic_DNA"/>
</dbReference>
<evidence type="ECO:0000313" key="3">
    <source>
        <dbReference type="Proteomes" id="UP000254939"/>
    </source>
</evidence>